<dbReference type="InterPro" id="IPR001128">
    <property type="entry name" value="Cyt_P450"/>
</dbReference>
<keyword evidence="4" id="KW-0408">Iron</keyword>
<dbReference type="Pfam" id="PF00067">
    <property type="entry name" value="p450"/>
    <property type="match status" value="2"/>
</dbReference>
<comment type="cofactor">
    <cofactor evidence="1">
        <name>heme</name>
        <dbReference type="ChEBI" id="CHEBI:30413"/>
    </cofactor>
</comment>
<dbReference type="Gene3D" id="1.10.630.10">
    <property type="entry name" value="Cytochrome P450"/>
    <property type="match status" value="1"/>
</dbReference>
<dbReference type="PRINTS" id="PR00463">
    <property type="entry name" value="EP450I"/>
</dbReference>
<evidence type="ECO:0000313" key="5">
    <source>
        <dbReference type="EMBL" id="KAK1899702.1"/>
    </source>
</evidence>
<keyword evidence="3" id="KW-0479">Metal-binding</keyword>
<dbReference type="InterPro" id="IPR036396">
    <property type="entry name" value="Cyt_P450_sf"/>
</dbReference>
<dbReference type="PANTHER" id="PTHR24300:SF153">
    <property type="entry name" value="CYTOCHROME P450 2G1-LIKE-RELATED"/>
    <property type="match status" value="1"/>
</dbReference>
<name>A0AAD9CEJ2_DISEL</name>
<evidence type="ECO:0000256" key="3">
    <source>
        <dbReference type="ARBA" id="ARBA00022723"/>
    </source>
</evidence>
<comment type="caution">
    <text evidence="5">The sequence shown here is derived from an EMBL/GenBank/DDBJ whole genome shotgun (WGS) entry which is preliminary data.</text>
</comment>
<evidence type="ECO:0000256" key="1">
    <source>
        <dbReference type="ARBA" id="ARBA00001971"/>
    </source>
</evidence>
<accession>A0AAD9CEJ2</accession>
<sequence length="344" mass="39865">MQALRDEWESLLSEVTLIAAQMDVAPQFSMKHCRKRKRKRFHDETSQEKTDQDSAATVFRNTVFFTAMDNIISDLDTRFRTTEYIVEEFSAVLKVGQIAEDEVPSVCQPLIRKYSRDLTPEFQNEFSETYSPVMTVYLGWQRTVVLVGYDAVKEALVDQADDFSGRGPLPFLMKTTKGYGLGISNGECWRQLRRFTLTTLRDFGMGRKGMEQWIQEESQHLRNRLNTFKAKPFDPSFLLNTLKFGSIPWGQMYNVFPRIVELFPGSHHSAFARIEELREFVCMKIQEHNETMDPSSPRDFIDSFLIRANQEKDLPSTDSDLRDPGFEVFTKATDFTDFLTSRKA</sequence>
<dbReference type="GO" id="GO:0005737">
    <property type="term" value="C:cytoplasm"/>
    <property type="evidence" value="ECO:0007669"/>
    <property type="project" value="TreeGrafter"/>
</dbReference>
<dbReference type="GO" id="GO:0006082">
    <property type="term" value="P:organic acid metabolic process"/>
    <property type="evidence" value="ECO:0007669"/>
    <property type="project" value="TreeGrafter"/>
</dbReference>
<dbReference type="PANTHER" id="PTHR24300">
    <property type="entry name" value="CYTOCHROME P450 508A4-RELATED"/>
    <property type="match status" value="1"/>
</dbReference>
<dbReference type="InterPro" id="IPR002401">
    <property type="entry name" value="Cyt_P450_E_grp-I"/>
</dbReference>
<comment type="similarity">
    <text evidence="2">Belongs to the cytochrome P450 family.</text>
</comment>
<reference evidence="5" key="1">
    <citation type="submission" date="2023-04" db="EMBL/GenBank/DDBJ databases">
        <title>Chromosome-level genome of Chaenocephalus aceratus.</title>
        <authorList>
            <person name="Park H."/>
        </authorList>
    </citation>
    <scope>NUCLEOTIDE SEQUENCE</scope>
    <source>
        <strain evidence="5">DE</strain>
        <tissue evidence="5">Muscle</tissue>
    </source>
</reference>
<dbReference type="GO" id="GO:0016712">
    <property type="term" value="F:oxidoreductase activity, acting on paired donors, with incorporation or reduction of molecular oxygen, reduced flavin or flavoprotein as one donor, and incorporation of one atom of oxygen"/>
    <property type="evidence" value="ECO:0007669"/>
    <property type="project" value="TreeGrafter"/>
</dbReference>
<dbReference type="GO" id="GO:0006805">
    <property type="term" value="P:xenobiotic metabolic process"/>
    <property type="evidence" value="ECO:0007669"/>
    <property type="project" value="TreeGrafter"/>
</dbReference>
<dbReference type="Proteomes" id="UP001228049">
    <property type="component" value="Unassembled WGS sequence"/>
</dbReference>
<evidence type="ECO:0000313" key="6">
    <source>
        <dbReference type="Proteomes" id="UP001228049"/>
    </source>
</evidence>
<dbReference type="EMBL" id="JASDAP010000007">
    <property type="protein sequence ID" value="KAK1899702.1"/>
    <property type="molecule type" value="Genomic_DNA"/>
</dbReference>
<dbReference type="AlphaFoldDB" id="A0AAD9CEJ2"/>
<dbReference type="InterPro" id="IPR050182">
    <property type="entry name" value="Cytochrome_P450_fam2"/>
</dbReference>
<keyword evidence="6" id="KW-1185">Reference proteome</keyword>
<evidence type="ECO:0000256" key="4">
    <source>
        <dbReference type="ARBA" id="ARBA00023004"/>
    </source>
</evidence>
<protein>
    <submittedName>
        <fullName evidence="5">Cytochrome P450 2G1</fullName>
    </submittedName>
</protein>
<evidence type="ECO:0000256" key="2">
    <source>
        <dbReference type="ARBA" id="ARBA00010617"/>
    </source>
</evidence>
<proteinExistence type="inferred from homology"/>
<dbReference type="SUPFAM" id="SSF48264">
    <property type="entry name" value="Cytochrome P450"/>
    <property type="match status" value="1"/>
</dbReference>
<gene>
    <name evidence="5" type="ORF">KUDE01_000492</name>
</gene>
<dbReference type="GO" id="GO:0005506">
    <property type="term" value="F:iron ion binding"/>
    <property type="evidence" value="ECO:0007669"/>
    <property type="project" value="InterPro"/>
</dbReference>
<organism evidence="5 6">
    <name type="scientific">Dissostichus eleginoides</name>
    <name type="common">Patagonian toothfish</name>
    <name type="synonym">Dissostichus amissus</name>
    <dbReference type="NCBI Taxonomy" id="100907"/>
    <lineage>
        <taxon>Eukaryota</taxon>
        <taxon>Metazoa</taxon>
        <taxon>Chordata</taxon>
        <taxon>Craniata</taxon>
        <taxon>Vertebrata</taxon>
        <taxon>Euteleostomi</taxon>
        <taxon>Actinopterygii</taxon>
        <taxon>Neopterygii</taxon>
        <taxon>Teleostei</taxon>
        <taxon>Neoteleostei</taxon>
        <taxon>Acanthomorphata</taxon>
        <taxon>Eupercaria</taxon>
        <taxon>Perciformes</taxon>
        <taxon>Notothenioidei</taxon>
        <taxon>Nototheniidae</taxon>
        <taxon>Dissostichus</taxon>
    </lineage>
</organism>
<dbReference type="GO" id="GO:0020037">
    <property type="term" value="F:heme binding"/>
    <property type="evidence" value="ECO:0007669"/>
    <property type="project" value="InterPro"/>
</dbReference>